<accession>A0A7C2V5V1</accession>
<comment type="caution">
    <text evidence="1">The sequence shown here is derived from an EMBL/GenBank/DDBJ whole genome shotgun (WGS) entry which is preliminary data.</text>
</comment>
<dbReference type="InterPro" id="IPR007438">
    <property type="entry name" value="DUF488"/>
</dbReference>
<proteinExistence type="predicted"/>
<protein>
    <submittedName>
        <fullName evidence="1">DUF488 domain-containing protein</fullName>
    </submittedName>
</protein>
<gene>
    <name evidence="1" type="ORF">ENO47_07360</name>
</gene>
<evidence type="ECO:0000313" key="1">
    <source>
        <dbReference type="EMBL" id="HEW46462.1"/>
    </source>
</evidence>
<sequence>MKLFTIGFSKKGARKFFNILEKAKVKTVIDTRLNHNSQINGFAKSDDLNFFLERFGIGYKIVEDFAPTEDILKSYREKKITWDEYEKRFVRLLEDRKQKIEKILTSLDIDYACLLCSEDKPHKCHRRLVAEFIKENFIKDLEIIHL</sequence>
<dbReference type="PANTHER" id="PTHR39337">
    <property type="entry name" value="BLR5642 PROTEIN"/>
    <property type="match status" value="1"/>
</dbReference>
<organism evidence="1">
    <name type="scientific">Hydrogenobacter sp</name>
    <dbReference type="NCBI Taxonomy" id="2152829"/>
    <lineage>
        <taxon>Bacteria</taxon>
        <taxon>Pseudomonadati</taxon>
        <taxon>Aquificota</taxon>
        <taxon>Aquificia</taxon>
        <taxon>Aquificales</taxon>
        <taxon>Aquificaceae</taxon>
        <taxon>Hydrogenobacter</taxon>
    </lineage>
</organism>
<dbReference type="AlphaFoldDB" id="A0A7C2V5V1"/>
<dbReference type="EMBL" id="DSFP01000065">
    <property type="protein sequence ID" value="HEW46462.1"/>
    <property type="molecule type" value="Genomic_DNA"/>
</dbReference>
<reference evidence="1" key="1">
    <citation type="journal article" date="2020" name="mSystems">
        <title>Genome- and Community-Level Interaction Insights into Carbon Utilization and Element Cycling Functions of Hydrothermarchaeota in Hydrothermal Sediment.</title>
        <authorList>
            <person name="Zhou Z."/>
            <person name="Liu Y."/>
            <person name="Xu W."/>
            <person name="Pan J."/>
            <person name="Luo Z.H."/>
            <person name="Li M."/>
        </authorList>
    </citation>
    <scope>NUCLEOTIDE SEQUENCE [LARGE SCALE GENOMIC DNA]</scope>
    <source>
        <strain evidence="1">SpSt-132</strain>
    </source>
</reference>
<dbReference type="Pfam" id="PF04343">
    <property type="entry name" value="DUF488"/>
    <property type="match status" value="1"/>
</dbReference>
<dbReference type="PANTHER" id="PTHR39337:SF1">
    <property type="entry name" value="BLR5642 PROTEIN"/>
    <property type="match status" value="1"/>
</dbReference>
<name>A0A7C2V5V1_9AQUI</name>